<dbReference type="Pfam" id="PF19541">
    <property type="entry name" value="DUF6065"/>
    <property type="match status" value="1"/>
</dbReference>
<keyword evidence="2" id="KW-1185">Reference proteome</keyword>
<name>A0ABQ2RZZ2_9DEIO</name>
<reference evidence="2" key="1">
    <citation type="journal article" date="2019" name="Int. J. Syst. Evol. Microbiol.">
        <title>The Global Catalogue of Microorganisms (GCM) 10K type strain sequencing project: providing services to taxonomists for standard genome sequencing and annotation.</title>
        <authorList>
            <consortium name="The Broad Institute Genomics Platform"/>
            <consortium name="The Broad Institute Genome Sequencing Center for Infectious Disease"/>
            <person name="Wu L."/>
            <person name="Ma J."/>
        </authorList>
    </citation>
    <scope>NUCLEOTIDE SEQUENCE [LARGE SCALE GENOMIC DNA]</scope>
    <source>
        <strain evidence="2">JCM 31404</strain>
    </source>
</reference>
<comment type="caution">
    <text evidence="1">The sequence shown here is derived from an EMBL/GenBank/DDBJ whole genome shotgun (WGS) entry which is preliminary data.</text>
</comment>
<protein>
    <submittedName>
        <fullName evidence="1">Uncharacterized protein</fullName>
    </submittedName>
</protein>
<evidence type="ECO:0000313" key="2">
    <source>
        <dbReference type="Proteomes" id="UP000634308"/>
    </source>
</evidence>
<dbReference type="EMBL" id="BMQM01000048">
    <property type="protein sequence ID" value="GGR74360.1"/>
    <property type="molecule type" value="Genomic_DNA"/>
</dbReference>
<dbReference type="Proteomes" id="UP000634308">
    <property type="component" value="Unassembled WGS sequence"/>
</dbReference>
<proteinExistence type="predicted"/>
<dbReference type="InterPro" id="IPR045709">
    <property type="entry name" value="DUF6065"/>
</dbReference>
<evidence type="ECO:0000313" key="1">
    <source>
        <dbReference type="EMBL" id="GGR74360.1"/>
    </source>
</evidence>
<organism evidence="1 2">
    <name type="scientific">Deinococcus seoulensis</name>
    <dbReference type="NCBI Taxonomy" id="1837379"/>
    <lineage>
        <taxon>Bacteria</taxon>
        <taxon>Thermotogati</taxon>
        <taxon>Deinococcota</taxon>
        <taxon>Deinococci</taxon>
        <taxon>Deinococcales</taxon>
        <taxon>Deinococcaceae</taxon>
        <taxon>Deinococcus</taxon>
    </lineage>
</organism>
<accession>A0ABQ2RZZ2</accession>
<gene>
    <name evidence="1" type="ORF">GCM10008959_39520</name>
</gene>
<sequence>MAEQAGGTPLMHYHEPKLRIVQLFPNAPDVQAADPTLNGTIPLRGYRYCDPFTSANGHGWYVYAPMNFSLRWDGVEFMWRNDEAEKPAWHRLTPQYYPGFRDHIEQTAPEFVKPYINLPFIGKATDPGLLLFWPGIIGFTSAGWSLLVRAPVNYPVPTSYQVYDGIIETDWWNGPIISPLKIIKTDTIISFKRQVPVFQLQLVKKETYLNREGLLQMTHSPDLNEDDWLSFRQALAMRNHTESRPGVYKVQANKIRRMQFNPTKLEKRT</sequence>